<accession>A0A073CIT2</accession>
<dbReference type="InterPro" id="IPR027396">
    <property type="entry name" value="DsrEFH-like"/>
</dbReference>
<dbReference type="RefSeq" id="WP_052369646.1">
    <property type="nucleotide sequence ID" value="NZ_CM002803.1"/>
</dbReference>
<dbReference type="InterPro" id="IPR003787">
    <property type="entry name" value="Sulphur_relay_DsrE/F-like"/>
</dbReference>
<dbReference type="EMBL" id="CM002803">
    <property type="protein sequence ID" value="KEI68214.1"/>
    <property type="molecule type" value="Genomic_DNA"/>
</dbReference>
<dbReference type="STRING" id="388467.A19Y_3443"/>
<dbReference type="SUPFAM" id="SSF75169">
    <property type="entry name" value="DsrEFH-like"/>
    <property type="match status" value="1"/>
</dbReference>
<protein>
    <submittedName>
        <fullName evidence="1">Sulfurtransferase tusD</fullName>
        <ecNumber evidence="1">2.8.1.-</ecNumber>
    </submittedName>
</protein>
<dbReference type="HOGENOM" id="CLU_139144_0_0_3"/>
<dbReference type="Proteomes" id="UP000027395">
    <property type="component" value="Chromosome"/>
</dbReference>
<dbReference type="EC" id="2.8.1.-" evidence="1"/>
<name>A0A073CIT2_PLAA1</name>
<proteinExistence type="predicted"/>
<sequence length="161" mass="17387">MKSKLPYVFAASLLAGLLDWGVITKPAYSETPLAQTTEKATESKALFINLTSDDIWTASMAISIAHNALRMGHQPVTIFLNVRGVYLADKRRSPATEGNGDLTIHQRLQKFIEDGGTVIACPNCSRKAGLTQEDLIEGVVLGQEGGILPLLFAPNTVTISY</sequence>
<evidence type="ECO:0000313" key="2">
    <source>
        <dbReference type="Proteomes" id="UP000027395"/>
    </source>
</evidence>
<reference evidence="1 2" key="1">
    <citation type="journal article" date="2014" name="Appl. Environ. Microbiol.">
        <title>Elucidation of insertion elements encoded on plasmids and in vitro construction of shuttle vectors from the toxic cyanobacterium Planktothrix.</title>
        <authorList>
            <person name="Christiansen G."/>
            <person name="Goesmann A."/>
            <person name="Kurmayer R."/>
        </authorList>
    </citation>
    <scope>NUCLEOTIDE SEQUENCE [LARGE SCALE GENOMIC DNA]</scope>
    <source>
        <strain evidence="1 2">NIVA-CYA 126/8</strain>
    </source>
</reference>
<dbReference type="PATRIC" id="fig|388467.6.peg.3389"/>
<dbReference type="Pfam" id="PF02635">
    <property type="entry name" value="DsrE"/>
    <property type="match status" value="1"/>
</dbReference>
<dbReference type="AlphaFoldDB" id="A0A073CIT2"/>
<keyword evidence="1" id="KW-0808">Transferase</keyword>
<dbReference type="Gene3D" id="3.40.1260.10">
    <property type="entry name" value="DsrEFH-like"/>
    <property type="match status" value="1"/>
</dbReference>
<keyword evidence="2" id="KW-1185">Reference proteome</keyword>
<dbReference type="eggNOG" id="COG1553">
    <property type="taxonomic scope" value="Bacteria"/>
</dbReference>
<dbReference type="GO" id="GO:0016740">
    <property type="term" value="F:transferase activity"/>
    <property type="evidence" value="ECO:0007669"/>
    <property type="project" value="UniProtKB-KW"/>
</dbReference>
<gene>
    <name evidence="1" type="ORF">A19Y_3443</name>
</gene>
<evidence type="ECO:0000313" key="1">
    <source>
        <dbReference type="EMBL" id="KEI68214.1"/>
    </source>
</evidence>
<organism evidence="1 2">
    <name type="scientific">Planktothrix agardhii (strain NIVA-CYA 126/8)</name>
    <dbReference type="NCBI Taxonomy" id="388467"/>
    <lineage>
        <taxon>Bacteria</taxon>
        <taxon>Bacillati</taxon>
        <taxon>Cyanobacteriota</taxon>
        <taxon>Cyanophyceae</taxon>
        <taxon>Oscillatoriophycideae</taxon>
        <taxon>Oscillatoriales</taxon>
        <taxon>Microcoleaceae</taxon>
        <taxon>Planktothrix</taxon>
    </lineage>
</organism>